<dbReference type="PANTHER" id="PTHR36930">
    <property type="entry name" value="METAL-SULFUR CLUSTER BIOSYNTHESIS PROTEINS YUAD-RELATED"/>
    <property type="match status" value="1"/>
</dbReference>
<dbReference type="GO" id="GO:0003824">
    <property type="term" value="F:catalytic activity"/>
    <property type="evidence" value="ECO:0007669"/>
    <property type="project" value="InterPro"/>
</dbReference>
<dbReference type="Proteomes" id="UP000190625">
    <property type="component" value="Unassembled WGS sequence"/>
</dbReference>
<dbReference type="EMBL" id="FUWM01000004">
    <property type="protein sequence ID" value="SJZ34115.1"/>
    <property type="molecule type" value="Genomic_DNA"/>
</dbReference>
<protein>
    <submittedName>
        <fullName evidence="2">MOSC domain-containing protein YiiM</fullName>
    </submittedName>
</protein>
<evidence type="ECO:0000313" key="2">
    <source>
        <dbReference type="EMBL" id="SJZ34115.1"/>
    </source>
</evidence>
<reference evidence="3" key="1">
    <citation type="submission" date="2017-02" db="EMBL/GenBank/DDBJ databases">
        <authorList>
            <person name="Varghese N."/>
            <person name="Submissions S."/>
        </authorList>
    </citation>
    <scope>NUCLEOTIDE SEQUENCE [LARGE SCALE GENOMIC DNA]</scope>
    <source>
        <strain evidence="3">ATCC BAA-73</strain>
    </source>
</reference>
<accession>A0A1T4JVN7</accession>
<name>A0A1T4JVN7_9FIRM</name>
<sequence>MMAKVFAISISENKGEQKNNVDSAILKEEHGIVGDAHAGDWHRQVSLLAQESIDKMLEKGLDVSAGDFAENITTKGIDLLALKLGSQIRIGDRVVLEITQHGKECHDRCAIYHQAGDCVMPKEGIFAKVIKGGKIEPGDSIEVIQND</sequence>
<evidence type="ECO:0000313" key="3">
    <source>
        <dbReference type="Proteomes" id="UP000190625"/>
    </source>
</evidence>
<dbReference type="InterPro" id="IPR005302">
    <property type="entry name" value="MoCF_Sase_C"/>
</dbReference>
<gene>
    <name evidence="2" type="ORF">SAMN02745118_00445</name>
</gene>
<evidence type="ECO:0000259" key="1">
    <source>
        <dbReference type="PROSITE" id="PS51340"/>
    </source>
</evidence>
<organism evidence="2 3">
    <name type="scientific">Selenihalanaerobacter shriftii</name>
    <dbReference type="NCBI Taxonomy" id="142842"/>
    <lineage>
        <taxon>Bacteria</taxon>
        <taxon>Bacillati</taxon>
        <taxon>Bacillota</taxon>
        <taxon>Clostridia</taxon>
        <taxon>Halanaerobiales</taxon>
        <taxon>Halobacteroidaceae</taxon>
        <taxon>Selenihalanaerobacter</taxon>
    </lineage>
</organism>
<dbReference type="GO" id="GO:0030170">
    <property type="term" value="F:pyridoxal phosphate binding"/>
    <property type="evidence" value="ECO:0007669"/>
    <property type="project" value="InterPro"/>
</dbReference>
<dbReference type="STRING" id="142842.SAMN02745118_00445"/>
<dbReference type="GO" id="GO:0030151">
    <property type="term" value="F:molybdenum ion binding"/>
    <property type="evidence" value="ECO:0007669"/>
    <property type="project" value="InterPro"/>
</dbReference>
<dbReference type="PROSITE" id="PS51340">
    <property type="entry name" value="MOSC"/>
    <property type="match status" value="1"/>
</dbReference>
<proteinExistence type="predicted"/>
<dbReference type="OrthoDB" id="9794429at2"/>
<feature type="domain" description="MOSC" evidence="1">
    <location>
        <begin position="19"/>
        <end position="144"/>
    </location>
</feature>
<dbReference type="AlphaFoldDB" id="A0A1T4JVN7"/>
<dbReference type="InterPro" id="IPR052716">
    <property type="entry name" value="MOSC_domain"/>
</dbReference>
<dbReference type="PANTHER" id="PTHR36930:SF1">
    <property type="entry name" value="MOSC DOMAIN-CONTAINING PROTEIN"/>
    <property type="match status" value="1"/>
</dbReference>
<dbReference type="Gene3D" id="2.40.33.20">
    <property type="entry name" value="PK beta-barrel domain-like"/>
    <property type="match status" value="1"/>
</dbReference>
<dbReference type="SUPFAM" id="SSF50800">
    <property type="entry name" value="PK beta-barrel domain-like"/>
    <property type="match status" value="1"/>
</dbReference>
<dbReference type="RefSeq" id="WP_078808969.1">
    <property type="nucleotide sequence ID" value="NZ_FUWM01000004.1"/>
</dbReference>
<dbReference type="Pfam" id="PF03473">
    <property type="entry name" value="MOSC"/>
    <property type="match status" value="1"/>
</dbReference>
<dbReference type="InterPro" id="IPR011037">
    <property type="entry name" value="Pyrv_Knase-like_insert_dom_sf"/>
</dbReference>
<keyword evidence="3" id="KW-1185">Reference proteome</keyword>